<dbReference type="Proteomes" id="UP001300692">
    <property type="component" value="Unassembled WGS sequence"/>
</dbReference>
<gene>
    <name evidence="3" type="ORF">N7U62_21055</name>
</gene>
<dbReference type="Pfam" id="PF01546">
    <property type="entry name" value="Peptidase_M20"/>
    <property type="match status" value="1"/>
</dbReference>
<dbReference type="EMBL" id="JAOYOD010000001">
    <property type="protein sequence ID" value="MCV9389168.1"/>
    <property type="molecule type" value="Genomic_DNA"/>
</dbReference>
<evidence type="ECO:0000313" key="4">
    <source>
        <dbReference type="Proteomes" id="UP001300692"/>
    </source>
</evidence>
<evidence type="ECO:0000256" key="2">
    <source>
        <dbReference type="SAM" id="Phobius"/>
    </source>
</evidence>
<dbReference type="Gene3D" id="3.40.630.10">
    <property type="entry name" value="Zn peptidases"/>
    <property type="match status" value="1"/>
</dbReference>
<dbReference type="InterPro" id="IPR002933">
    <property type="entry name" value="Peptidase_M20"/>
</dbReference>
<dbReference type="PIRSF" id="PIRSF005962">
    <property type="entry name" value="Pept_M20D_amidohydro"/>
    <property type="match status" value="1"/>
</dbReference>
<accession>A0ABT3D047</accession>
<dbReference type="InterPro" id="IPR017439">
    <property type="entry name" value="Amidohydrolase"/>
</dbReference>
<dbReference type="Gene3D" id="3.30.70.360">
    <property type="match status" value="1"/>
</dbReference>
<evidence type="ECO:0000313" key="3">
    <source>
        <dbReference type="EMBL" id="MCV9389168.1"/>
    </source>
</evidence>
<dbReference type="SUPFAM" id="SSF53187">
    <property type="entry name" value="Zn-dependent exopeptidases"/>
    <property type="match status" value="1"/>
</dbReference>
<proteinExistence type="predicted"/>
<sequence length="452" mass="50351">MKNYRNLKHPIALIKWSAVVCFLLMGTISKSQTHATRGIHDAIQIQTNAIFDSLVAVRHHLHRHPELSTKEKETSAYIEQYLLDLGLEVHSGIGGHGVVGILKGANPGKKIAWRADIDALPIQENNNLDFASVNEGVSHQCGHDVHTTIALGMAQVLTSQKEQINGSIYFIFQPSEENFMGAKAMLKDGLMDLISPEECYAAHISPMPTGTIASKPNYLYADYKQINVTFKSSDENEEIIAYTKELISGIQNIEPDSKFWDIRNLMDPNIGIGNPNTIFKNFITTEKQFNVKEKEGKLIISEIVSASNSELIQPLPSQLQRLISDSPFADQLIDISYGSEQISISNDRGNIDNHPALTRQAIQSIANIYGPMSAIPLYGVIPDNRGDDFAYMQREVPGTYFLMGGSNFEKGIIAMPHSPNFRVDEECIRMGVQYFSSLMVERLKDENNTPKP</sequence>
<reference evidence="3 4" key="1">
    <citation type="submission" date="2022-10" db="EMBL/GenBank/DDBJ databases">
        <title>Comparative genomics and taxonomic characterization of three novel marine species of genus Reichenbachiella exhibiting antioxidant and polysaccharide degradation activities.</title>
        <authorList>
            <person name="Muhammad N."/>
            <person name="Lee Y.-J."/>
            <person name="Ko J."/>
            <person name="Kim S.-G."/>
        </authorList>
    </citation>
    <scope>NUCLEOTIDE SEQUENCE [LARGE SCALE GENOMIC DNA]</scope>
    <source>
        <strain evidence="3 4">ABR2-5</strain>
    </source>
</reference>
<name>A0ABT3D047_9BACT</name>
<keyword evidence="2" id="KW-0812">Transmembrane</keyword>
<dbReference type="RefSeq" id="WP_264140090.1">
    <property type="nucleotide sequence ID" value="NZ_JAOYOD010000001.1"/>
</dbReference>
<keyword evidence="4" id="KW-1185">Reference proteome</keyword>
<keyword evidence="1" id="KW-0378">Hydrolase</keyword>
<comment type="caution">
    <text evidence="3">The sequence shown here is derived from an EMBL/GenBank/DDBJ whole genome shotgun (WGS) entry which is preliminary data.</text>
</comment>
<protein>
    <submittedName>
        <fullName evidence="3">Amidohydrolase</fullName>
    </submittedName>
</protein>
<organism evidence="3 4">
    <name type="scientific">Reichenbachiella ulvae</name>
    <dbReference type="NCBI Taxonomy" id="2980104"/>
    <lineage>
        <taxon>Bacteria</taxon>
        <taxon>Pseudomonadati</taxon>
        <taxon>Bacteroidota</taxon>
        <taxon>Cytophagia</taxon>
        <taxon>Cytophagales</taxon>
        <taxon>Reichenbachiellaceae</taxon>
        <taxon>Reichenbachiella</taxon>
    </lineage>
</organism>
<dbReference type="NCBIfam" id="TIGR01891">
    <property type="entry name" value="amidohydrolases"/>
    <property type="match status" value="1"/>
</dbReference>
<keyword evidence="2" id="KW-1133">Transmembrane helix</keyword>
<feature type="transmembrane region" description="Helical" evidence="2">
    <location>
        <begin position="12"/>
        <end position="29"/>
    </location>
</feature>
<dbReference type="PANTHER" id="PTHR11014:SF63">
    <property type="entry name" value="METALLOPEPTIDASE, PUTATIVE (AFU_ORTHOLOGUE AFUA_6G09600)-RELATED"/>
    <property type="match status" value="1"/>
</dbReference>
<dbReference type="PANTHER" id="PTHR11014">
    <property type="entry name" value="PEPTIDASE M20 FAMILY MEMBER"/>
    <property type="match status" value="1"/>
</dbReference>
<keyword evidence="2" id="KW-0472">Membrane</keyword>
<evidence type="ECO:0000256" key="1">
    <source>
        <dbReference type="ARBA" id="ARBA00022801"/>
    </source>
</evidence>